<reference evidence="9" key="1">
    <citation type="submission" date="2020-11" db="EMBL/GenBank/DDBJ databases">
        <title>Nocardioides sp. CBS4Y-1, whole genome shotgun sequence.</title>
        <authorList>
            <person name="Tuo L."/>
        </authorList>
    </citation>
    <scope>NUCLEOTIDE SEQUENCE</scope>
    <source>
        <strain evidence="9">CBS4Y-1</strain>
    </source>
</reference>
<protein>
    <recommendedName>
        <fullName evidence="2">prephenate dehydratase</fullName>
        <ecNumber evidence="2">4.2.1.51</ecNumber>
    </recommendedName>
</protein>
<dbReference type="PROSITE" id="PS51171">
    <property type="entry name" value="PREPHENATE_DEHYDR_3"/>
    <property type="match status" value="1"/>
</dbReference>
<dbReference type="SUPFAM" id="SSF55021">
    <property type="entry name" value="ACT-like"/>
    <property type="match status" value="1"/>
</dbReference>
<keyword evidence="3" id="KW-0028">Amino-acid biosynthesis</keyword>
<dbReference type="GO" id="GO:0005737">
    <property type="term" value="C:cytoplasm"/>
    <property type="evidence" value="ECO:0007669"/>
    <property type="project" value="TreeGrafter"/>
</dbReference>
<dbReference type="PANTHER" id="PTHR21022">
    <property type="entry name" value="PREPHENATE DEHYDRATASE P PROTEIN"/>
    <property type="match status" value="1"/>
</dbReference>
<evidence type="ECO:0000256" key="7">
    <source>
        <dbReference type="ARBA" id="ARBA00047848"/>
    </source>
</evidence>
<comment type="catalytic activity">
    <reaction evidence="7">
        <text>prephenate + H(+) = 3-phenylpyruvate + CO2 + H2O</text>
        <dbReference type="Rhea" id="RHEA:21648"/>
        <dbReference type="ChEBI" id="CHEBI:15377"/>
        <dbReference type="ChEBI" id="CHEBI:15378"/>
        <dbReference type="ChEBI" id="CHEBI:16526"/>
        <dbReference type="ChEBI" id="CHEBI:18005"/>
        <dbReference type="ChEBI" id="CHEBI:29934"/>
        <dbReference type="EC" id="4.2.1.51"/>
    </reaction>
</comment>
<evidence type="ECO:0000259" key="8">
    <source>
        <dbReference type="PROSITE" id="PS51171"/>
    </source>
</evidence>
<dbReference type="GO" id="GO:0004664">
    <property type="term" value="F:prephenate dehydratase activity"/>
    <property type="evidence" value="ECO:0007669"/>
    <property type="project" value="UniProtKB-EC"/>
</dbReference>
<evidence type="ECO:0000256" key="3">
    <source>
        <dbReference type="ARBA" id="ARBA00022605"/>
    </source>
</evidence>
<keyword evidence="10" id="KW-1185">Reference proteome</keyword>
<evidence type="ECO:0000313" key="9">
    <source>
        <dbReference type="EMBL" id="MBF4162388.1"/>
    </source>
</evidence>
<feature type="domain" description="Prephenate dehydratase" evidence="8">
    <location>
        <begin position="3"/>
        <end position="173"/>
    </location>
</feature>
<gene>
    <name evidence="9" type="ORF">ISG29_11865</name>
</gene>
<dbReference type="Gene3D" id="3.30.70.260">
    <property type="match status" value="1"/>
</dbReference>
<sequence>MSCVGYLGPAGTFTHAAALELAAAAELVPMPQQSAALAALAAGEVDGVVLPIDNSVNGVVLPTLDALLATPGATIVGDVTVAVTFVALRRPGGVPAEVVVSHPHALAQCADYVRDLGLPVRTSSSTAEACRDLAPHEIALAAPICADLYDLEVLATAVEDHSGAGTQFVHVTSEDSAAGAGEVTLLAVLPERNEPGGLIRVLEPLHDLGVNLVNLVTRPVPASGGRYLFLLWADGLAPEQFVDYRARLAESGVRCSHLGGISGHVRHGGDAGSGVVPRRLGAGS</sequence>
<evidence type="ECO:0000256" key="5">
    <source>
        <dbReference type="ARBA" id="ARBA00023222"/>
    </source>
</evidence>
<evidence type="ECO:0000256" key="4">
    <source>
        <dbReference type="ARBA" id="ARBA00023141"/>
    </source>
</evidence>
<dbReference type="AlphaFoldDB" id="A0A930UWY1"/>
<evidence type="ECO:0000256" key="2">
    <source>
        <dbReference type="ARBA" id="ARBA00013147"/>
    </source>
</evidence>
<keyword evidence="6" id="KW-0456">Lyase</keyword>
<keyword evidence="4" id="KW-0057">Aromatic amino acid biosynthesis</keyword>
<dbReference type="PANTHER" id="PTHR21022:SF19">
    <property type="entry name" value="PREPHENATE DEHYDRATASE-RELATED"/>
    <property type="match status" value="1"/>
</dbReference>
<dbReference type="InterPro" id="IPR045865">
    <property type="entry name" value="ACT-like_dom_sf"/>
</dbReference>
<dbReference type="Pfam" id="PF00800">
    <property type="entry name" value="PDT"/>
    <property type="match status" value="1"/>
</dbReference>
<evidence type="ECO:0000256" key="6">
    <source>
        <dbReference type="ARBA" id="ARBA00023239"/>
    </source>
</evidence>
<dbReference type="Proteomes" id="UP000656804">
    <property type="component" value="Unassembled WGS sequence"/>
</dbReference>
<evidence type="ECO:0000256" key="1">
    <source>
        <dbReference type="ARBA" id="ARBA00004741"/>
    </source>
</evidence>
<proteinExistence type="predicted"/>
<organism evidence="9 10">
    <name type="scientific">Nocardioides acrostichi</name>
    <dbReference type="NCBI Taxonomy" id="2784339"/>
    <lineage>
        <taxon>Bacteria</taxon>
        <taxon>Bacillati</taxon>
        <taxon>Actinomycetota</taxon>
        <taxon>Actinomycetes</taxon>
        <taxon>Propionibacteriales</taxon>
        <taxon>Nocardioidaceae</taxon>
        <taxon>Nocardioides</taxon>
    </lineage>
</organism>
<dbReference type="RefSeq" id="WP_194503649.1">
    <property type="nucleotide sequence ID" value="NZ_JADIVZ010000005.1"/>
</dbReference>
<dbReference type="EMBL" id="JADIVZ010000005">
    <property type="protein sequence ID" value="MBF4162388.1"/>
    <property type="molecule type" value="Genomic_DNA"/>
</dbReference>
<comment type="pathway">
    <text evidence="1">Amino-acid biosynthesis; L-phenylalanine biosynthesis; phenylpyruvate from prephenate: step 1/1.</text>
</comment>
<dbReference type="GO" id="GO:0009094">
    <property type="term" value="P:L-phenylalanine biosynthetic process"/>
    <property type="evidence" value="ECO:0007669"/>
    <property type="project" value="UniProtKB-KW"/>
</dbReference>
<keyword evidence="5" id="KW-0584">Phenylalanine biosynthesis</keyword>
<dbReference type="SUPFAM" id="SSF53850">
    <property type="entry name" value="Periplasmic binding protein-like II"/>
    <property type="match status" value="1"/>
</dbReference>
<comment type="caution">
    <text evidence="9">The sequence shown here is derived from an EMBL/GenBank/DDBJ whole genome shotgun (WGS) entry which is preliminary data.</text>
</comment>
<evidence type="ECO:0000313" key="10">
    <source>
        <dbReference type="Proteomes" id="UP000656804"/>
    </source>
</evidence>
<dbReference type="CDD" id="cd04880">
    <property type="entry name" value="ACT_AAAH-PDT-like"/>
    <property type="match status" value="1"/>
</dbReference>
<name>A0A930UWY1_9ACTN</name>
<dbReference type="InterPro" id="IPR001086">
    <property type="entry name" value="Preph_deHydtase"/>
</dbReference>
<dbReference type="EC" id="4.2.1.51" evidence="2"/>
<dbReference type="Gene3D" id="3.40.190.10">
    <property type="entry name" value="Periplasmic binding protein-like II"/>
    <property type="match status" value="2"/>
</dbReference>
<accession>A0A930UWY1</accession>